<dbReference type="PANTHER" id="PTHR22916:SF3">
    <property type="entry name" value="UDP-GLCNAC:BETAGAL BETA-1,3-N-ACETYLGLUCOSAMINYLTRANSFERASE-LIKE PROTEIN 1"/>
    <property type="match status" value="1"/>
</dbReference>
<sequence length="299" mass="35089">MEISVVTPTYNRAGLIVRLYNSLLKQTNYNFNWVVIDDGSFDNTEETIKNLKNNNFEIIYYKQKNGGKARALNRAFSLVSNSNLYVIVDSDDYLLPDAIELIETKYLKYKDFLDVGAIYFRYMDKTSTTIHSGKNFLREEKILSRNDHDDQYSKDDGVICYFQRAVKKYRYPEYPDENYVGPTVLQMDMAEEFKIAFTNEIIGIAEYQENGLTKFGRKLRLKNPLGMTRYSQLQFLGTKRMKKKIISSTIGMAYFYISGLSIEKVEKFGIDVLCFPLYSKAFGYLLYKFWQFKYLKLNH</sequence>
<dbReference type="SUPFAM" id="SSF53448">
    <property type="entry name" value="Nucleotide-diphospho-sugar transferases"/>
    <property type="match status" value="1"/>
</dbReference>
<dbReference type="RefSeq" id="WP_013380997.1">
    <property type="nucleotide sequence ID" value="NC_014624.2"/>
</dbReference>
<evidence type="ECO:0000313" key="2">
    <source>
        <dbReference type="EMBL" id="SHM07508.1"/>
    </source>
</evidence>
<evidence type="ECO:0000259" key="1">
    <source>
        <dbReference type="Pfam" id="PF00535"/>
    </source>
</evidence>
<dbReference type="GeneID" id="68363733"/>
<dbReference type="Proteomes" id="UP000184012">
    <property type="component" value="Unassembled WGS sequence"/>
</dbReference>
<dbReference type="EMBL" id="FRBP01000011">
    <property type="protein sequence ID" value="SHM07508.1"/>
    <property type="molecule type" value="Genomic_DNA"/>
</dbReference>
<dbReference type="Gene3D" id="3.90.550.10">
    <property type="entry name" value="Spore Coat Polysaccharide Biosynthesis Protein SpsA, Chain A"/>
    <property type="match status" value="1"/>
</dbReference>
<comment type="caution">
    <text evidence="2">The sequence shown here is derived from an EMBL/GenBank/DDBJ whole genome shotgun (WGS) entry which is preliminary data.</text>
</comment>
<gene>
    <name evidence="2" type="ORF">SAMN04515649_1114</name>
</gene>
<dbReference type="Pfam" id="PF00535">
    <property type="entry name" value="Glycos_transf_2"/>
    <property type="match status" value="1"/>
</dbReference>
<feature type="domain" description="Glycosyltransferase 2-like" evidence="1">
    <location>
        <begin position="4"/>
        <end position="146"/>
    </location>
</feature>
<protein>
    <submittedName>
        <fullName evidence="2">Glycosyltransferase involved in cell wall bisynthesis</fullName>
    </submittedName>
</protein>
<dbReference type="GO" id="GO:0016758">
    <property type="term" value="F:hexosyltransferase activity"/>
    <property type="evidence" value="ECO:0007669"/>
    <property type="project" value="UniProtKB-ARBA"/>
</dbReference>
<proteinExistence type="predicted"/>
<reference evidence="2 3" key="1">
    <citation type="submission" date="2016-11" db="EMBL/GenBank/DDBJ databases">
        <authorList>
            <person name="Varghese N."/>
            <person name="Submissions S."/>
        </authorList>
    </citation>
    <scope>NUCLEOTIDE SEQUENCE [LARGE SCALE GENOMIC DNA]</scope>
    <source>
        <strain evidence="2 3">FD</strain>
    </source>
</reference>
<dbReference type="AlphaFoldDB" id="A0AB74F2S5"/>
<evidence type="ECO:0000313" key="3">
    <source>
        <dbReference type="Proteomes" id="UP000184012"/>
    </source>
</evidence>
<dbReference type="CDD" id="cd00761">
    <property type="entry name" value="Glyco_tranf_GTA_type"/>
    <property type="match status" value="1"/>
</dbReference>
<dbReference type="InterPro" id="IPR029044">
    <property type="entry name" value="Nucleotide-diphossugar_trans"/>
</dbReference>
<dbReference type="PANTHER" id="PTHR22916">
    <property type="entry name" value="GLYCOSYLTRANSFERASE"/>
    <property type="match status" value="1"/>
</dbReference>
<organism evidence="2 3">
    <name type="scientific">Eubacterium callanderi</name>
    <dbReference type="NCBI Taxonomy" id="53442"/>
    <lineage>
        <taxon>Bacteria</taxon>
        <taxon>Bacillati</taxon>
        <taxon>Bacillota</taxon>
        <taxon>Clostridia</taxon>
        <taxon>Eubacteriales</taxon>
        <taxon>Eubacteriaceae</taxon>
        <taxon>Eubacterium</taxon>
    </lineage>
</organism>
<accession>A0AB74F2S5</accession>
<dbReference type="InterPro" id="IPR001173">
    <property type="entry name" value="Glyco_trans_2-like"/>
</dbReference>
<name>A0AB74F2S5_9FIRM</name>